<evidence type="ECO:0000256" key="6">
    <source>
        <dbReference type="ARBA" id="ARBA00022741"/>
    </source>
</evidence>
<dbReference type="SUPFAM" id="SSF52540">
    <property type="entry name" value="P-loop containing nucleoside triphosphate hydrolases"/>
    <property type="match status" value="1"/>
</dbReference>
<dbReference type="PANTHER" id="PTHR43297">
    <property type="entry name" value="OLIGOPEPTIDE TRANSPORT ATP-BINDING PROTEIN APPD"/>
    <property type="match status" value="1"/>
</dbReference>
<feature type="domain" description="ABC transporter" evidence="10">
    <location>
        <begin position="15"/>
        <end position="278"/>
    </location>
</feature>
<dbReference type="GO" id="GO:0015833">
    <property type="term" value="P:peptide transport"/>
    <property type="evidence" value="ECO:0007669"/>
    <property type="project" value="InterPro"/>
</dbReference>
<organism evidence="11">
    <name type="scientific">Caldilineaceae bacterium SB0664_bin_27</name>
    <dbReference type="NCBI Taxonomy" id="2605260"/>
    <lineage>
        <taxon>Bacteria</taxon>
        <taxon>Bacillati</taxon>
        <taxon>Chloroflexota</taxon>
        <taxon>Caldilineae</taxon>
        <taxon>Caldilineales</taxon>
        <taxon>Caldilineaceae</taxon>
    </lineage>
</organism>
<keyword evidence="6" id="KW-0547">Nucleotide-binding</keyword>
<dbReference type="InterPro" id="IPR027417">
    <property type="entry name" value="P-loop_NTPase"/>
</dbReference>
<dbReference type="InterPro" id="IPR003439">
    <property type="entry name" value="ABC_transporter-like_ATP-bd"/>
</dbReference>
<comment type="subcellular location">
    <subcellularLocation>
        <location evidence="1">Cell membrane</location>
        <topology evidence="1">Peripheral membrane protein</topology>
    </subcellularLocation>
</comment>
<keyword evidence="8" id="KW-1278">Translocase</keyword>
<evidence type="ECO:0000256" key="9">
    <source>
        <dbReference type="ARBA" id="ARBA00023136"/>
    </source>
</evidence>
<evidence type="ECO:0000256" key="7">
    <source>
        <dbReference type="ARBA" id="ARBA00022840"/>
    </source>
</evidence>
<dbReference type="PROSITE" id="PS00211">
    <property type="entry name" value="ABC_TRANSPORTER_1"/>
    <property type="match status" value="1"/>
</dbReference>
<keyword evidence="7 11" id="KW-0067">ATP-binding</keyword>
<dbReference type="PROSITE" id="PS50893">
    <property type="entry name" value="ABC_TRANSPORTER_2"/>
    <property type="match status" value="1"/>
</dbReference>
<protein>
    <submittedName>
        <fullName evidence="11">ABC transporter ATP-binding protein</fullName>
    </submittedName>
</protein>
<evidence type="ECO:0000256" key="5">
    <source>
        <dbReference type="ARBA" id="ARBA00022519"/>
    </source>
</evidence>
<dbReference type="GO" id="GO:0005886">
    <property type="term" value="C:plasma membrane"/>
    <property type="evidence" value="ECO:0007669"/>
    <property type="project" value="UniProtKB-SubCell"/>
</dbReference>
<keyword evidence="9" id="KW-0472">Membrane</keyword>
<dbReference type="EMBL" id="VXRG01000049">
    <property type="protein sequence ID" value="MXY92910.1"/>
    <property type="molecule type" value="Genomic_DNA"/>
</dbReference>
<evidence type="ECO:0000256" key="1">
    <source>
        <dbReference type="ARBA" id="ARBA00004202"/>
    </source>
</evidence>
<sequence length="348" mass="38851">MASDENGAGPQEALLEIRDLKTHFPLDEGTVRAVDGVDLEVSRRQVVGVVGESGCGKSMTAMSIMRLIPPPGQIVEGEIRFHRPFDDRDDASDIIDLAQLESNSRQLRDIRGNQISMVFQEPMTALSPVRTVGKQISEAILLHQDVNKAEARDIAIETLARVKMPNPEQRFDDYPFQLSGGMRQRAVIAMALACRPQLLIADEPTTALDVTTEAQILDLMRELQSESDMAILYITHNLGVVAEMAEEVVVMYMGKVVERTNVDSIFYNAKHPYTKGLLNSIPRLEDVLQDKREKLNAIEGMVPSPYQRLQGCTFHPRCPDFMPGVCDEAEPQLIQLEEGHAVRCHLYT</sequence>
<proteinExistence type="inferred from homology"/>
<dbReference type="GO" id="GO:0016887">
    <property type="term" value="F:ATP hydrolysis activity"/>
    <property type="evidence" value="ECO:0007669"/>
    <property type="project" value="InterPro"/>
</dbReference>
<dbReference type="InterPro" id="IPR013563">
    <property type="entry name" value="Oligopep_ABC_C"/>
</dbReference>
<dbReference type="AlphaFoldDB" id="A0A6B0YPP0"/>
<dbReference type="NCBIfam" id="TIGR01727">
    <property type="entry name" value="oligo_HPY"/>
    <property type="match status" value="1"/>
</dbReference>
<dbReference type="InterPro" id="IPR003593">
    <property type="entry name" value="AAA+_ATPase"/>
</dbReference>
<gene>
    <name evidence="11" type="ORF">F4Y42_05610</name>
</gene>
<keyword evidence="3" id="KW-0813">Transport</keyword>
<evidence type="ECO:0000256" key="4">
    <source>
        <dbReference type="ARBA" id="ARBA00022475"/>
    </source>
</evidence>
<evidence type="ECO:0000259" key="10">
    <source>
        <dbReference type="PROSITE" id="PS50893"/>
    </source>
</evidence>
<evidence type="ECO:0000256" key="2">
    <source>
        <dbReference type="ARBA" id="ARBA00005417"/>
    </source>
</evidence>
<name>A0A6B0YPP0_9CHLR</name>
<comment type="caution">
    <text evidence="11">The sequence shown here is derived from an EMBL/GenBank/DDBJ whole genome shotgun (WGS) entry which is preliminary data.</text>
</comment>
<evidence type="ECO:0000313" key="11">
    <source>
        <dbReference type="EMBL" id="MXY92910.1"/>
    </source>
</evidence>
<accession>A0A6B0YPP0</accession>
<dbReference type="Pfam" id="PF08352">
    <property type="entry name" value="oligo_HPY"/>
    <property type="match status" value="1"/>
</dbReference>
<dbReference type="InterPro" id="IPR050388">
    <property type="entry name" value="ABC_Ni/Peptide_Import"/>
</dbReference>
<evidence type="ECO:0000256" key="8">
    <source>
        <dbReference type="ARBA" id="ARBA00022967"/>
    </source>
</evidence>
<dbReference type="InterPro" id="IPR017871">
    <property type="entry name" value="ABC_transporter-like_CS"/>
</dbReference>
<evidence type="ECO:0000256" key="3">
    <source>
        <dbReference type="ARBA" id="ARBA00022448"/>
    </source>
</evidence>
<comment type="similarity">
    <text evidence="2">Belongs to the ABC transporter superfamily.</text>
</comment>
<keyword evidence="4" id="KW-1003">Cell membrane</keyword>
<dbReference type="CDD" id="cd03257">
    <property type="entry name" value="ABC_NikE_OppD_transporters"/>
    <property type="match status" value="1"/>
</dbReference>
<dbReference type="Gene3D" id="3.40.50.300">
    <property type="entry name" value="P-loop containing nucleotide triphosphate hydrolases"/>
    <property type="match status" value="1"/>
</dbReference>
<reference evidence="11" key="1">
    <citation type="submission" date="2019-09" db="EMBL/GenBank/DDBJ databases">
        <title>Characterisation of the sponge microbiome using genome-centric metagenomics.</title>
        <authorList>
            <person name="Engelberts J.P."/>
            <person name="Robbins S.J."/>
            <person name="De Goeij J.M."/>
            <person name="Aranda M."/>
            <person name="Bell S.C."/>
            <person name="Webster N.S."/>
        </authorList>
    </citation>
    <scope>NUCLEOTIDE SEQUENCE</scope>
    <source>
        <strain evidence="11">SB0664_bin_27</strain>
    </source>
</reference>
<dbReference type="Pfam" id="PF00005">
    <property type="entry name" value="ABC_tran"/>
    <property type="match status" value="1"/>
</dbReference>
<dbReference type="FunFam" id="3.40.50.300:FF:000016">
    <property type="entry name" value="Oligopeptide ABC transporter ATP-binding component"/>
    <property type="match status" value="1"/>
</dbReference>
<keyword evidence="5" id="KW-0997">Cell inner membrane</keyword>
<dbReference type="GO" id="GO:0005524">
    <property type="term" value="F:ATP binding"/>
    <property type="evidence" value="ECO:0007669"/>
    <property type="project" value="UniProtKB-KW"/>
</dbReference>
<dbReference type="PANTHER" id="PTHR43297:SF14">
    <property type="entry name" value="ATPASE AAA-TYPE CORE DOMAIN-CONTAINING PROTEIN"/>
    <property type="match status" value="1"/>
</dbReference>
<dbReference type="SMART" id="SM00382">
    <property type="entry name" value="AAA"/>
    <property type="match status" value="1"/>
</dbReference>